<organism evidence="3 4">
    <name type="scientific">Patella caerulea</name>
    <name type="common">Rayed Mediterranean limpet</name>
    <dbReference type="NCBI Taxonomy" id="87958"/>
    <lineage>
        <taxon>Eukaryota</taxon>
        <taxon>Metazoa</taxon>
        <taxon>Spiralia</taxon>
        <taxon>Lophotrochozoa</taxon>
        <taxon>Mollusca</taxon>
        <taxon>Gastropoda</taxon>
        <taxon>Patellogastropoda</taxon>
        <taxon>Patelloidea</taxon>
        <taxon>Patellidae</taxon>
        <taxon>Patella</taxon>
    </lineage>
</organism>
<reference evidence="3 4" key="1">
    <citation type="submission" date="2024-01" db="EMBL/GenBank/DDBJ databases">
        <title>The genome of the rayed Mediterranean limpet Patella caerulea (Linnaeus, 1758).</title>
        <authorList>
            <person name="Anh-Thu Weber A."/>
            <person name="Halstead-Nussloch G."/>
        </authorList>
    </citation>
    <scope>NUCLEOTIDE SEQUENCE [LARGE SCALE GENOMIC DNA]</scope>
    <source>
        <strain evidence="3">AATW-2023a</strain>
        <tissue evidence="3">Whole specimen</tissue>
    </source>
</reference>
<keyword evidence="4" id="KW-1185">Reference proteome</keyword>
<dbReference type="EMBL" id="JAZGQO010000010">
    <property type="protein sequence ID" value="KAK6176122.1"/>
    <property type="molecule type" value="Genomic_DNA"/>
</dbReference>
<gene>
    <name evidence="3" type="ORF">SNE40_014465</name>
</gene>
<keyword evidence="2" id="KW-1133">Transmembrane helix</keyword>
<feature type="transmembrane region" description="Helical" evidence="2">
    <location>
        <begin position="28"/>
        <end position="52"/>
    </location>
</feature>
<proteinExistence type="predicted"/>
<feature type="region of interest" description="Disordered" evidence="1">
    <location>
        <begin position="1"/>
        <end position="23"/>
    </location>
</feature>
<name>A0AAN8JEF0_PATCE</name>
<evidence type="ECO:0000256" key="1">
    <source>
        <dbReference type="SAM" id="MobiDB-lite"/>
    </source>
</evidence>
<feature type="compositionally biased region" description="Basic and acidic residues" evidence="1">
    <location>
        <begin position="1"/>
        <end position="19"/>
    </location>
</feature>
<evidence type="ECO:0000256" key="2">
    <source>
        <dbReference type="SAM" id="Phobius"/>
    </source>
</evidence>
<dbReference type="Proteomes" id="UP001347796">
    <property type="component" value="Unassembled WGS sequence"/>
</dbReference>
<keyword evidence="2" id="KW-0812">Transmembrane</keyword>
<comment type="caution">
    <text evidence="3">The sequence shown here is derived from an EMBL/GenBank/DDBJ whole genome shotgun (WGS) entry which is preliminary data.</text>
</comment>
<accession>A0AAN8JEF0</accession>
<keyword evidence="2" id="KW-0472">Membrane</keyword>
<sequence length="105" mass="11208">MGQTKLLKDKSKSKLDGTPKKSPCGKKCFVATVVALFLFLIFVALPGGILIIVHGRKVHSLGCLIGGAILASTPAVAIVCVCIGFFIRRRRRKSTGSVALNTQRI</sequence>
<dbReference type="AlphaFoldDB" id="A0AAN8JEF0"/>
<evidence type="ECO:0000313" key="4">
    <source>
        <dbReference type="Proteomes" id="UP001347796"/>
    </source>
</evidence>
<evidence type="ECO:0000313" key="3">
    <source>
        <dbReference type="EMBL" id="KAK6176122.1"/>
    </source>
</evidence>
<protein>
    <submittedName>
        <fullName evidence="3">Uncharacterized protein</fullName>
    </submittedName>
</protein>
<feature type="transmembrane region" description="Helical" evidence="2">
    <location>
        <begin position="64"/>
        <end position="87"/>
    </location>
</feature>